<sequence>MKSPGYTVEEVAAGQFVVRVGSEVAGYISEDGEHPGIWVNEDPNGRLMGRSATREQGAEFLAAWFGAKDET</sequence>
<accession>B1ZDX1</accession>
<evidence type="ECO:0000313" key="1">
    <source>
        <dbReference type="EMBL" id="ACB82364.1"/>
    </source>
</evidence>
<proteinExistence type="predicted"/>
<gene>
    <name evidence="1" type="ordered locus">Mpop_4258</name>
</gene>
<dbReference type="STRING" id="441620.Mpop_4258"/>
<dbReference type="Proteomes" id="UP000007136">
    <property type="component" value="Chromosome"/>
</dbReference>
<dbReference type="KEGG" id="mpo:Mpop_4258"/>
<reference evidence="1" key="1">
    <citation type="submission" date="2008-04" db="EMBL/GenBank/DDBJ databases">
        <title>Complete sequence of chromosome of Methylobacterium populi BJ001.</title>
        <authorList>
            <consortium name="US DOE Joint Genome Institute"/>
            <person name="Copeland A."/>
            <person name="Lucas S."/>
            <person name="Lapidus A."/>
            <person name="Glavina del Rio T."/>
            <person name="Dalin E."/>
            <person name="Tice H."/>
            <person name="Bruce D."/>
            <person name="Goodwin L."/>
            <person name="Pitluck S."/>
            <person name="Chertkov O."/>
            <person name="Brettin T."/>
            <person name="Detter J.C."/>
            <person name="Han C."/>
            <person name="Kuske C.R."/>
            <person name="Schmutz J."/>
            <person name="Larimer F."/>
            <person name="Land M."/>
            <person name="Hauser L."/>
            <person name="Kyrpides N."/>
            <person name="Mikhailova N."/>
            <person name="Marx C."/>
            <person name="Richardson P."/>
        </authorList>
    </citation>
    <scope>NUCLEOTIDE SEQUENCE [LARGE SCALE GENOMIC DNA]</scope>
    <source>
        <strain evidence="1">BJ001</strain>
    </source>
</reference>
<organism evidence="1 2">
    <name type="scientific">Methylorubrum populi (strain ATCC BAA-705 / NCIMB 13946 / BJ001)</name>
    <name type="common">Methylobacterium populi</name>
    <dbReference type="NCBI Taxonomy" id="441620"/>
    <lineage>
        <taxon>Bacteria</taxon>
        <taxon>Pseudomonadati</taxon>
        <taxon>Pseudomonadota</taxon>
        <taxon>Alphaproteobacteria</taxon>
        <taxon>Hyphomicrobiales</taxon>
        <taxon>Methylobacteriaceae</taxon>
        <taxon>Methylorubrum</taxon>
    </lineage>
</organism>
<dbReference type="eggNOG" id="ENOG5032K0K">
    <property type="taxonomic scope" value="Bacteria"/>
</dbReference>
<dbReference type="EMBL" id="CP001029">
    <property type="protein sequence ID" value="ACB82364.1"/>
    <property type="molecule type" value="Genomic_DNA"/>
</dbReference>
<name>B1ZDX1_METPB</name>
<dbReference type="RefSeq" id="WP_012455971.1">
    <property type="nucleotide sequence ID" value="NC_010725.1"/>
</dbReference>
<dbReference type="HOGENOM" id="CLU_201816_0_0_5"/>
<protein>
    <submittedName>
        <fullName evidence="1">Uncharacterized protein</fullName>
    </submittedName>
</protein>
<evidence type="ECO:0000313" key="2">
    <source>
        <dbReference type="Proteomes" id="UP000007136"/>
    </source>
</evidence>
<dbReference type="AlphaFoldDB" id="B1ZDX1"/>
<dbReference type="OrthoDB" id="8009155at2"/>